<keyword evidence="3 8" id="KW-0812">Transmembrane</keyword>
<reference evidence="9" key="1">
    <citation type="journal article" date="2024" name="Gigascience">
        <title>Chromosome-level genome of the poultry shaft louse Menopon gallinae provides insight into the host-switching and adaptive evolution of parasitic lice.</title>
        <authorList>
            <person name="Xu Y."/>
            <person name="Ma L."/>
            <person name="Liu S."/>
            <person name="Liang Y."/>
            <person name="Liu Q."/>
            <person name="He Z."/>
            <person name="Tian L."/>
            <person name="Duan Y."/>
            <person name="Cai W."/>
            <person name="Li H."/>
            <person name="Song F."/>
        </authorList>
    </citation>
    <scope>NUCLEOTIDE SEQUENCE</scope>
    <source>
        <strain evidence="9">Cailab_2023a</strain>
    </source>
</reference>
<dbReference type="PANTHER" id="PTHR42643">
    <property type="entry name" value="IONOTROPIC RECEPTOR 20A-RELATED"/>
    <property type="match status" value="1"/>
</dbReference>
<evidence type="ECO:0000256" key="3">
    <source>
        <dbReference type="ARBA" id="ARBA00022692"/>
    </source>
</evidence>
<dbReference type="EMBL" id="JARGDH010000001">
    <property type="protein sequence ID" value="KAL0278298.1"/>
    <property type="molecule type" value="Genomic_DNA"/>
</dbReference>
<comment type="subcellular location">
    <subcellularLocation>
        <location evidence="1">Cell membrane</location>
        <topology evidence="1">Multi-pass membrane protein</topology>
    </subcellularLocation>
</comment>
<keyword evidence="2" id="KW-1003">Cell membrane</keyword>
<keyword evidence="4 8" id="KW-1133">Transmembrane helix</keyword>
<comment type="caution">
    <text evidence="9">The sequence shown here is derived from an EMBL/GenBank/DDBJ whole genome shotgun (WGS) entry which is preliminary data.</text>
</comment>
<evidence type="ECO:0000256" key="6">
    <source>
        <dbReference type="ARBA" id="ARBA00023170"/>
    </source>
</evidence>
<evidence type="ECO:0000256" key="4">
    <source>
        <dbReference type="ARBA" id="ARBA00022989"/>
    </source>
</evidence>
<evidence type="ECO:0000256" key="5">
    <source>
        <dbReference type="ARBA" id="ARBA00023136"/>
    </source>
</evidence>
<dbReference type="AlphaFoldDB" id="A0AAW2I9E0"/>
<organism evidence="9">
    <name type="scientific">Menopon gallinae</name>
    <name type="common">poultry shaft louse</name>
    <dbReference type="NCBI Taxonomy" id="328185"/>
    <lineage>
        <taxon>Eukaryota</taxon>
        <taxon>Metazoa</taxon>
        <taxon>Ecdysozoa</taxon>
        <taxon>Arthropoda</taxon>
        <taxon>Hexapoda</taxon>
        <taxon>Insecta</taxon>
        <taxon>Pterygota</taxon>
        <taxon>Neoptera</taxon>
        <taxon>Paraneoptera</taxon>
        <taxon>Psocodea</taxon>
        <taxon>Troctomorpha</taxon>
        <taxon>Phthiraptera</taxon>
        <taxon>Amblycera</taxon>
        <taxon>Menoponidae</taxon>
        <taxon>Menopon</taxon>
    </lineage>
</organism>
<evidence type="ECO:0000256" key="7">
    <source>
        <dbReference type="ARBA" id="ARBA00023180"/>
    </source>
</evidence>
<evidence type="ECO:0008006" key="10">
    <source>
        <dbReference type="Google" id="ProtNLM"/>
    </source>
</evidence>
<keyword evidence="7" id="KW-0325">Glycoprotein</keyword>
<proteinExistence type="predicted"/>
<evidence type="ECO:0000256" key="8">
    <source>
        <dbReference type="SAM" id="Phobius"/>
    </source>
</evidence>
<gene>
    <name evidence="9" type="ORF">PYX00_000155</name>
</gene>
<evidence type="ECO:0000313" key="9">
    <source>
        <dbReference type="EMBL" id="KAL0278298.1"/>
    </source>
</evidence>
<evidence type="ECO:0000256" key="1">
    <source>
        <dbReference type="ARBA" id="ARBA00004651"/>
    </source>
</evidence>
<feature type="transmembrane region" description="Helical" evidence="8">
    <location>
        <begin position="184"/>
        <end position="211"/>
    </location>
</feature>
<dbReference type="InterPro" id="IPR052192">
    <property type="entry name" value="Insect_Ionotropic_Sensory_Rcpt"/>
</dbReference>
<keyword evidence="5 8" id="KW-0472">Membrane</keyword>
<dbReference type="PANTHER" id="PTHR42643:SF33">
    <property type="entry name" value="GLUTAMATE RECEPTOR 2-LIKE PROTEIN"/>
    <property type="match status" value="1"/>
</dbReference>
<accession>A0AAW2I9E0</accession>
<dbReference type="Gene3D" id="1.10.287.70">
    <property type="match status" value="1"/>
</dbReference>
<feature type="transmembrane region" description="Helical" evidence="8">
    <location>
        <begin position="89"/>
        <end position="109"/>
    </location>
</feature>
<keyword evidence="6" id="KW-0675">Receptor</keyword>
<dbReference type="GO" id="GO:0005886">
    <property type="term" value="C:plasma membrane"/>
    <property type="evidence" value="ECO:0007669"/>
    <property type="project" value="UniProtKB-SubCell"/>
</dbReference>
<protein>
    <recommendedName>
        <fullName evidence="10">Ionotropic glutamate receptor C-terminal domain-containing protein</fullName>
    </recommendedName>
</protein>
<name>A0AAW2I9E0_9NEOP</name>
<evidence type="ECO:0000256" key="2">
    <source>
        <dbReference type="ARBA" id="ARBA00022475"/>
    </source>
</evidence>
<sequence length="251" mass="28356">MGNFTTRIIQNPLVSNLNEYELNPNAWIEEQLVNGTCDISSSTIILTPEASHSTLYSLGVGYFRPQLFYRARSVREEHNIYYIPFSSEVWICLFGLLLAITVALTFILARETKLPHDTPYDIIARIADEQHDEGMEWNEINEIPSRESLLQRERWEMGEILLVAIGALGQQGSARDPSTSAARMLLLVMLLLAALAYTAYSASVISFVSLLPSAEKEQSVLTKNVPTDRKISIHDTNFFKYSFQVSISFKN</sequence>